<accession>E1TGR0</accession>
<dbReference type="InterPro" id="IPR008207">
    <property type="entry name" value="Sig_transdc_His_kin_Hpt_dom"/>
</dbReference>
<evidence type="ECO:0000256" key="1">
    <source>
        <dbReference type="ARBA" id="ARBA00023012"/>
    </source>
</evidence>
<proteinExistence type="predicted"/>
<dbReference type="EMBL" id="CP002218">
    <property type="protein sequence ID" value="ADN60547.1"/>
    <property type="molecule type" value="Genomic_DNA"/>
</dbReference>
<dbReference type="HOGENOM" id="CLU_1486427_0_0_4"/>
<sequence length="181" mass="19291">MNETRPHDDAENAGLPQPTPSGPAPHGGSLAQLVMPAMGHDSAAAHTDYTLCGMHEGGHNSHKAVEPSPALFDRGYLNALVEEGINLNAFLDGWSQAMRDDLDHLVKSQRAGDAQHFRHLLHRLGGALGLVGAHGLIEALRVVRTASGAQDCASIDTLAARIRTLIGQLETVSEEYRSARP</sequence>
<reference evidence="4" key="1">
    <citation type="submission" date="2010-09" db="EMBL/GenBank/DDBJ databases">
        <title>Complete sequence of chromosome2 of Burkholderia sp. CCGE1003.</title>
        <authorList>
            <consortium name="US DOE Joint Genome Institute"/>
            <person name="Lucas S."/>
            <person name="Copeland A."/>
            <person name="Lapidus A."/>
            <person name="Cheng J.-F."/>
            <person name="Bruce D."/>
            <person name="Goodwin L."/>
            <person name="Pitluck S."/>
            <person name="Daligault H."/>
            <person name="Davenport K."/>
            <person name="Detter J.C."/>
            <person name="Han C."/>
            <person name="Tapia R."/>
            <person name="Land M."/>
            <person name="Hauser L."/>
            <person name="Jeffries C."/>
            <person name="Kyrpides N."/>
            <person name="Ivanova N."/>
            <person name="Ovchinnikova G."/>
            <person name="Martinez-Romero E."/>
            <person name="Rogel M.A."/>
            <person name="Auchtung J."/>
            <person name="Tiedje J.M."/>
            <person name="Woyke T."/>
        </authorList>
    </citation>
    <scope>NUCLEOTIDE SEQUENCE</scope>
    <source>
        <strain evidence="4">CCGE1003</strain>
    </source>
</reference>
<dbReference type="eggNOG" id="COG2198">
    <property type="taxonomic scope" value="Bacteria"/>
</dbReference>
<dbReference type="GO" id="GO:0000160">
    <property type="term" value="P:phosphorelay signal transduction system"/>
    <property type="evidence" value="ECO:0007669"/>
    <property type="project" value="UniProtKB-KW"/>
</dbReference>
<name>E1TGR0_BURSG</name>
<feature type="compositionally biased region" description="Basic and acidic residues" evidence="2">
    <location>
        <begin position="1"/>
        <end position="10"/>
    </location>
</feature>
<evidence type="ECO:0000256" key="2">
    <source>
        <dbReference type="SAM" id="MobiDB-lite"/>
    </source>
</evidence>
<evidence type="ECO:0000259" key="3">
    <source>
        <dbReference type="Pfam" id="PF01627"/>
    </source>
</evidence>
<keyword evidence="1" id="KW-0902">Two-component regulatory system</keyword>
<feature type="domain" description="HPt" evidence="3">
    <location>
        <begin position="96"/>
        <end position="169"/>
    </location>
</feature>
<organism evidence="4">
    <name type="scientific">Burkholderia sp. (strain CCGE1003)</name>
    <dbReference type="NCBI Taxonomy" id="640512"/>
    <lineage>
        <taxon>Bacteria</taxon>
        <taxon>Pseudomonadati</taxon>
        <taxon>Pseudomonadota</taxon>
        <taxon>Betaproteobacteria</taxon>
        <taxon>Burkholderiales</taxon>
        <taxon>Burkholderiaceae</taxon>
        <taxon>Burkholderia</taxon>
    </lineage>
</organism>
<feature type="region of interest" description="Disordered" evidence="2">
    <location>
        <begin position="1"/>
        <end position="31"/>
    </location>
</feature>
<dbReference type="AlphaFoldDB" id="E1TGR0"/>
<dbReference type="KEGG" id="bgf:BC1003_4615"/>
<evidence type="ECO:0000313" key="4">
    <source>
        <dbReference type="EMBL" id="ADN60547.1"/>
    </source>
</evidence>
<dbReference type="InterPro" id="IPR036641">
    <property type="entry name" value="HPT_dom_sf"/>
</dbReference>
<dbReference type="Pfam" id="PF01627">
    <property type="entry name" value="Hpt"/>
    <property type="match status" value="1"/>
</dbReference>
<dbReference type="GO" id="GO:0004672">
    <property type="term" value="F:protein kinase activity"/>
    <property type="evidence" value="ECO:0007669"/>
    <property type="project" value="UniProtKB-ARBA"/>
</dbReference>
<gene>
    <name evidence="4" type="ordered locus">BC1003_4615</name>
</gene>
<dbReference type="STRING" id="640512.BC1003_4615"/>
<dbReference type="SUPFAM" id="SSF47226">
    <property type="entry name" value="Histidine-containing phosphotransfer domain, HPT domain"/>
    <property type="match status" value="1"/>
</dbReference>
<protein>
    <submittedName>
        <fullName evidence="4">Hpt domain protein</fullName>
    </submittedName>
</protein>
<dbReference type="Gene3D" id="1.20.120.160">
    <property type="entry name" value="HPT domain"/>
    <property type="match status" value="1"/>
</dbReference>
<dbReference type="OrthoDB" id="8994895at2"/>